<dbReference type="AlphaFoldDB" id="A0A2S6G968"/>
<dbReference type="Proteomes" id="UP000239446">
    <property type="component" value="Unassembled WGS sequence"/>
</dbReference>
<dbReference type="OrthoDB" id="6371012at2"/>
<dbReference type="EMBL" id="PTIU01000003">
    <property type="protein sequence ID" value="PPK55834.1"/>
    <property type="molecule type" value="Genomic_DNA"/>
</dbReference>
<organism evidence="3 4">
    <name type="scientific">Marinobacter persicus</name>
    <dbReference type="NCBI Taxonomy" id="930118"/>
    <lineage>
        <taxon>Bacteria</taxon>
        <taxon>Pseudomonadati</taxon>
        <taxon>Pseudomonadota</taxon>
        <taxon>Gammaproteobacteria</taxon>
        <taxon>Pseudomonadales</taxon>
        <taxon>Marinobacteraceae</taxon>
        <taxon>Marinobacter</taxon>
    </lineage>
</organism>
<dbReference type="RefSeq" id="WP_104415040.1">
    <property type="nucleotide sequence ID" value="NZ_PTIT01000003.1"/>
</dbReference>
<evidence type="ECO:0000313" key="5">
    <source>
        <dbReference type="Proteomes" id="UP000239648"/>
    </source>
</evidence>
<dbReference type="CDD" id="cd07043">
    <property type="entry name" value="STAS_anti-anti-sigma_factors"/>
    <property type="match status" value="1"/>
</dbReference>
<comment type="caution">
    <text evidence="3">The sequence shown here is derived from an EMBL/GenBank/DDBJ whole genome shotgun (WGS) entry which is preliminary data.</text>
</comment>
<reference evidence="2 5" key="1">
    <citation type="submission" date="2018-02" db="EMBL/GenBank/DDBJ databases">
        <title>Deep subsurface shale carbon reservoir microbial communities from Ohio and West Virginia, USA.</title>
        <authorList>
            <person name="Wrighton K."/>
        </authorList>
    </citation>
    <scope>NUCLEOTIDE SEQUENCE [LARGE SCALE GENOMIC DNA]</scope>
    <source>
        <strain evidence="2 5">UTICA-S1B6</strain>
    </source>
</reference>
<name>A0A2S6G968_9GAMM</name>
<dbReference type="Gene3D" id="3.30.750.24">
    <property type="entry name" value="STAS domain"/>
    <property type="match status" value="1"/>
</dbReference>
<evidence type="ECO:0000313" key="4">
    <source>
        <dbReference type="Proteomes" id="UP000239446"/>
    </source>
</evidence>
<sequence>MSLEAPRVTLSGPVLAVTGDVDAETVIALRAQGEELIRGATGPLTVDLSELGTAHSVVLSMLLCWQRQAQQLQRPMTFRGASERLVSLAALSNLQNQIPGFAPHG</sequence>
<dbReference type="InterPro" id="IPR036513">
    <property type="entry name" value="STAS_dom_sf"/>
</dbReference>
<dbReference type="Proteomes" id="UP000239648">
    <property type="component" value="Unassembled WGS sequence"/>
</dbReference>
<accession>A0A2S6G968</accession>
<dbReference type="Pfam" id="PF13466">
    <property type="entry name" value="STAS_2"/>
    <property type="match status" value="1"/>
</dbReference>
<evidence type="ECO:0000259" key="1">
    <source>
        <dbReference type="Pfam" id="PF13466"/>
    </source>
</evidence>
<dbReference type="InterPro" id="IPR058548">
    <property type="entry name" value="MlaB-like_STAS"/>
</dbReference>
<protein>
    <submittedName>
        <fullName evidence="3">Phospholipid transport system transporter-binding protein</fullName>
    </submittedName>
</protein>
<dbReference type="SUPFAM" id="SSF52091">
    <property type="entry name" value="SpoIIaa-like"/>
    <property type="match status" value="1"/>
</dbReference>
<reference evidence="3 4" key="2">
    <citation type="submission" date="2018-02" db="EMBL/GenBank/DDBJ databases">
        <title>Subsurface microbial communities from deep shales in Ohio and West Virginia, USA.</title>
        <authorList>
            <person name="Wrighton K."/>
        </authorList>
    </citation>
    <scope>NUCLEOTIDE SEQUENCE [LARGE SCALE GENOMIC DNA]</scope>
    <source>
        <strain evidence="3 4">UTICA-S1B9</strain>
    </source>
</reference>
<dbReference type="EMBL" id="PTIT01000003">
    <property type="protein sequence ID" value="PPK52957.1"/>
    <property type="molecule type" value="Genomic_DNA"/>
</dbReference>
<evidence type="ECO:0000313" key="3">
    <source>
        <dbReference type="EMBL" id="PPK55834.1"/>
    </source>
</evidence>
<gene>
    <name evidence="3" type="ORF">B0H24_100331</name>
    <name evidence="2" type="ORF">BY455_10331</name>
</gene>
<keyword evidence="5" id="KW-1185">Reference proteome</keyword>
<proteinExistence type="predicted"/>
<feature type="domain" description="MlaB-like STAS" evidence="1">
    <location>
        <begin position="15"/>
        <end position="95"/>
    </location>
</feature>
<evidence type="ECO:0000313" key="2">
    <source>
        <dbReference type="EMBL" id="PPK52957.1"/>
    </source>
</evidence>